<proteinExistence type="predicted"/>
<sequence length="114" mass="13204">MRCGQVGSNANNRWIKEKRVLKKLQMHFTFQQDILRKIRHEAADASIVPSDIVRKIIGLPYVKVQRPRVGLSFNKDELAQLAQHYNLDMADEAAIKCQVIEEVNRFYKPKDDAP</sequence>
<accession>A0A3B1BBY3</accession>
<reference evidence="1" key="1">
    <citation type="submission" date="2018-06" db="EMBL/GenBank/DDBJ databases">
        <authorList>
            <person name="Zhirakovskaya E."/>
        </authorList>
    </citation>
    <scope>NUCLEOTIDE SEQUENCE</scope>
</reference>
<gene>
    <name evidence="1" type="ORF">MNBD_GAMMA26-123</name>
</gene>
<dbReference type="EMBL" id="UOFX01000052">
    <property type="protein sequence ID" value="VAX09424.1"/>
    <property type="molecule type" value="Genomic_DNA"/>
</dbReference>
<dbReference type="AlphaFoldDB" id="A0A3B1BBY3"/>
<name>A0A3B1BBY3_9ZZZZ</name>
<organism evidence="1">
    <name type="scientific">hydrothermal vent metagenome</name>
    <dbReference type="NCBI Taxonomy" id="652676"/>
    <lineage>
        <taxon>unclassified sequences</taxon>
        <taxon>metagenomes</taxon>
        <taxon>ecological metagenomes</taxon>
    </lineage>
</organism>
<protein>
    <submittedName>
        <fullName evidence="1">Uncharacterized protein</fullName>
    </submittedName>
</protein>
<evidence type="ECO:0000313" key="1">
    <source>
        <dbReference type="EMBL" id="VAX09424.1"/>
    </source>
</evidence>